<dbReference type="RefSeq" id="WP_041958496.1">
    <property type="nucleotide sequence ID" value="NZ_JRPN01000024.1"/>
</dbReference>
<name>A0A0A3XMY8_BRAJP</name>
<gene>
    <name evidence="1" type="ORF">MA20_31760</name>
</gene>
<proteinExistence type="predicted"/>
<evidence type="ECO:0000313" key="1">
    <source>
        <dbReference type="EMBL" id="KGT75777.1"/>
    </source>
</evidence>
<organism evidence="1 2">
    <name type="scientific">Bradyrhizobium japonicum</name>
    <dbReference type="NCBI Taxonomy" id="375"/>
    <lineage>
        <taxon>Bacteria</taxon>
        <taxon>Pseudomonadati</taxon>
        <taxon>Pseudomonadota</taxon>
        <taxon>Alphaproteobacteria</taxon>
        <taxon>Hyphomicrobiales</taxon>
        <taxon>Nitrobacteraceae</taxon>
        <taxon>Bradyrhizobium</taxon>
    </lineage>
</organism>
<dbReference type="AlphaFoldDB" id="A0A0A3XMY8"/>
<protein>
    <submittedName>
        <fullName evidence="1">Uncharacterized protein</fullName>
    </submittedName>
</protein>
<reference evidence="1 2" key="1">
    <citation type="submission" date="2014-09" db="EMBL/GenBank/DDBJ databases">
        <title>Draft genome of Bradyrhizobium japonicum Is-34.</title>
        <authorList>
            <person name="Tsurumaru H."/>
            <person name="Yamakawa T."/>
            <person name="Hashimoto S."/>
            <person name="Okizaki K."/>
            <person name="Kanesaki Y."/>
            <person name="Yoshikawa H."/>
            <person name="Yajima S."/>
        </authorList>
    </citation>
    <scope>NUCLEOTIDE SEQUENCE [LARGE SCALE GENOMIC DNA]</scope>
    <source>
        <strain evidence="1 2">Is-34</strain>
    </source>
</reference>
<dbReference type="Proteomes" id="UP000030377">
    <property type="component" value="Unassembled WGS sequence"/>
</dbReference>
<accession>A0A0A3XMY8</accession>
<comment type="caution">
    <text evidence="1">The sequence shown here is derived from an EMBL/GenBank/DDBJ whole genome shotgun (WGS) entry which is preliminary data.</text>
</comment>
<evidence type="ECO:0000313" key="2">
    <source>
        <dbReference type="Proteomes" id="UP000030377"/>
    </source>
</evidence>
<sequence>MTELNTILAKDDAGEFRLWACRGAGKGCARNRYRRQQKPCADCFGPLDEKLTLGEVTDLLKRGDA</sequence>
<dbReference type="EMBL" id="JRPN01000024">
    <property type="protein sequence ID" value="KGT75777.1"/>
    <property type="molecule type" value="Genomic_DNA"/>
</dbReference>